<dbReference type="Proteomes" id="UP000537862">
    <property type="component" value="Unassembled WGS sequence"/>
</dbReference>
<protein>
    <submittedName>
        <fullName evidence="6">MFS transporter</fullName>
    </submittedName>
</protein>
<evidence type="ECO:0000313" key="6">
    <source>
        <dbReference type="EMBL" id="NOL51480.1"/>
    </source>
</evidence>
<feature type="transmembrane region" description="Helical" evidence="4">
    <location>
        <begin position="160"/>
        <end position="178"/>
    </location>
</feature>
<accession>A0A849P208</accession>
<feature type="transmembrane region" description="Helical" evidence="4">
    <location>
        <begin position="243"/>
        <end position="267"/>
    </location>
</feature>
<dbReference type="GO" id="GO:0022857">
    <property type="term" value="F:transmembrane transporter activity"/>
    <property type="evidence" value="ECO:0007669"/>
    <property type="project" value="InterPro"/>
</dbReference>
<comment type="caution">
    <text evidence="6">The sequence shown here is derived from an EMBL/GenBank/DDBJ whole genome shotgun (WGS) entry which is preliminary data.</text>
</comment>
<dbReference type="InterPro" id="IPR020846">
    <property type="entry name" value="MFS_dom"/>
</dbReference>
<feature type="transmembrane region" description="Helical" evidence="4">
    <location>
        <begin position="70"/>
        <end position="89"/>
    </location>
</feature>
<evidence type="ECO:0000256" key="2">
    <source>
        <dbReference type="ARBA" id="ARBA00022989"/>
    </source>
</evidence>
<dbReference type="EMBL" id="JABGBN010000002">
    <property type="protein sequence ID" value="NOL51480.1"/>
    <property type="molecule type" value="Genomic_DNA"/>
</dbReference>
<dbReference type="PROSITE" id="PS50850">
    <property type="entry name" value="MFS"/>
    <property type="match status" value="1"/>
</dbReference>
<reference evidence="6 7" key="1">
    <citation type="submission" date="2020-05" db="EMBL/GenBank/DDBJ databases">
        <authorList>
            <person name="Niu N."/>
        </authorList>
    </citation>
    <scope>NUCLEOTIDE SEQUENCE [LARGE SCALE GENOMIC DNA]</scope>
    <source>
        <strain evidence="6 7">3340-03</strain>
    </source>
</reference>
<feature type="transmembrane region" description="Helical" evidence="4">
    <location>
        <begin position="365"/>
        <end position="384"/>
    </location>
</feature>
<name>A0A849P208_9BURK</name>
<dbReference type="PANTHER" id="PTHR11360">
    <property type="entry name" value="MONOCARBOXYLATE TRANSPORTER"/>
    <property type="match status" value="1"/>
</dbReference>
<feature type="transmembrane region" description="Helical" evidence="4">
    <location>
        <begin position="301"/>
        <end position="322"/>
    </location>
</feature>
<feature type="transmembrane region" description="Helical" evidence="4">
    <location>
        <begin position="95"/>
        <end position="119"/>
    </location>
</feature>
<feature type="transmembrane region" description="Helical" evidence="4">
    <location>
        <begin position="274"/>
        <end position="295"/>
    </location>
</feature>
<dbReference type="InterPro" id="IPR011701">
    <property type="entry name" value="MFS"/>
</dbReference>
<evidence type="ECO:0000256" key="3">
    <source>
        <dbReference type="ARBA" id="ARBA00023136"/>
    </source>
</evidence>
<keyword evidence="3 4" id="KW-0472">Membrane</keyword>
<feature type="transmembrane region" description="Helical" evidence="4">
    <location>
        <begin position="43"/>
        <end position="63"/>
    </location>
</feature>
<organism evidence="6 7">
    <name type="scientific">Pelistega suis</name>
    <dbReference type="NCBI Taxonomy" id="1631957"/>
    <lineage>
        <taxon>Bacteria</taxon>
        <taxon>Pseudomonadati</taxon>
        <taxon>Pseudomonadota</taxon>
        <taxon>Betaproteobacteria</taxon>
        <taxon>Burkholderiales</taxon>
        <taxon>Alcaligenaceae</taxon>
        <taxon>Pelistega</taxon>
    </lineage>
</organism>
<keyword evidence="2 4" id="KW-1133">Transmembrane helix</keyword>
<keyword evidence="1 4" id="KW-0812">Transmembrane</keyword>
<feature type="domain" description="Major facilitator superfamily (MFS) profile" evidence="5">
    <location>
        <begin position="1"/>
        <end position="389"/>
    </location>
</feature>
<dbReference type="Pfam" id="PF07690">
    <property type="entry name" value="MFS_1"/>
    <property type="match status" value="1"/>
</dbReference>
<evidence type="ECO:0000259" key="5">
    <source>
        <dbReference type="PROSITE" id="PS50850"/>
    </source>
</evidence>
<evidence type="ECO:0000256" key="4">
    <source>
        <dbReference type="SAM" id="Phobius"/>
    </source>
</evidence>
<feature type="transmembrane region" description="Helical" evidence="4">
    <location>
        <begin position="131"/>
        <end position="148"/>
    </location>
</feature>
<evidence type="ECO:0000313" key="7">
    <source>
        <dbReference type="Proteomes" id="UP000537862"/>
    </source>
</evidence>
<sequence>MPLRQLLLCGSIIVTIAMGIRHGFGLWQLPIITENGWSRETFSFALALQNLSWGFFGIFIGMIADRIGAYRVLIMGALCYALGLLGMAYTSTPLAFFLTTGCLIGLAQASTTYAVVYGVLGRNVSAEKRSWAMGIIAAAGSFGQFFMVPVENVLIDWFNWQNALVICAVLSLVIIVLARGLREPNYTGSHGAGQQSILQALTEAFTYRSFLLLVIGYFTCGFQVVFIGVHLPSYVKDFGMAPHVASIALALIGLFNIFGTYSVGLLGQKYQKRFILLSIYSLRAVAIILFITLPLSAMSVYIFAAVMGILWLSTVPMTNAIVAQIFGVQHFSMLSASVFCSHQIGSFFGVWLGGYLYDQYGNYDLVWYIAIALSIVSALVHIPMNEGPIKRAVMA</sequence>
<feature type="transmembrane region" description="Helical" evidence="4">
    <location>
        <begin position="210"/>
        <end position="231"/>
    </location>
</feature>
<dbReference type="Gene3D" id="1.20.1250.20">
    <property type="entry name" value="MFS general substrate transporter like domains"/>
    <property type="match status" value="2"/>
</dbReference>
<keyword evidence="7" id="KW-1185">Reference proteome</keyword>
<dbReference type="CDD" id="cd17355">
    <property type="entry name" value="MFS_YcxA_like"/>
    <property type="match status" value="1"/>
</dbReference>
<dbReference type="SUPFAM" id="SSF103473">
    <property type="entry name" value="MFS general substrate transporter"/>
    <property type="match status" value="1"/>
</dbReference>
<dbReference type="PANTHER" id="PTHR11360:SF284">
    <property type="entry name" value="EG:103B4.3 PROTEIN-RELATED"/>
    <property type="match status" value="1"/>
</dbReference>
<evidence type="ECO:0000256" key="1">
    <source>
        <dbReference type="ARBA" id="ARBA00022692"/>
    </source>
</evidence>
<gene>
    <name evidence="6" type="ORF">HKX39_04710</name>
</gene>
<proteinExistence type="predicted"/>
<dbReference type="InterPro" id="IPR036259">
    <property type="entry name" value="MFS_trans_sf"/>
</dbReference>
<feature type="transmembrane region" description="Helical" evidence="4">
    <location>
        <begin position="334"/>
        <end position="353"/>
    </location>
</feature>
<dbReference type="AlphaFoldDB" id="A0A849P208"/>
<dbReference type="InterPro" id="IPR050327">
    <property type="entry name" value="Proton-linked_MCT"/>
</dbReference>